<dbReference type="SMART" id="SM00028">
    <property type="entry name" value="TPR"/>
    <property type="match status" value="5"/>
</dbReference>
<feature type="domain" description="Doubled CXXCH motif" evidence="4">
    <location>
        <begin position="326"/>
        <end position="355"/>
    </location>
</feature>
<dbReference type="OrthoDB" id="9814800at2"/>
<dbReference type="AlphaFoldDB" id="A0A317T9N6"/>
<evidence type="ECO:0000259" key="4">
    <source>
        <dbReference type="Pfam" id="PF09699"/>
    </source>
</evidence>
<dbReference type="InterPro" id="IPR019734">
    <property type="entry name" value="TPR_rpt"/>
</dbReference>
<feature type="domain" description="Cytochrome c-552/4" evidence="5">
    <location>
        <begin position="57"/>
        <end position="82"/>
    </location>
</feature>
<dbReference type="Pfam" id="PF00515">
    <property type="entry name" value="TPR_1"/>
    <property type="match status" value="1"/>
</dbReference>
<comment type="caution">
    <text evidence="6">The sequence shown here is derived from an EMBL/GenBank/DDBJ whole genome shotgun (WGS) entry which is preliminary data.</text>
</comment>
<protein>
    <submittedName>
        <fullName evidence="6">Uncharacterized protein</fullName>
    </submittedName>
</protein>
<keyword evidence="3" id="KW-1133">Transmembrane helix</keyword>
<dbReference type="InterPro" id="IPR011989">
    <property type="entry name" value="ARM-like"/>
</dbReference>
<evidence type="ECO:0000259" key="5">
    <source>
        <dbReference type="Pfam" id="PF13435"/>
    </source>
</evidence>
<dbReference type="SUPFAM" id="SSF48695">
    <property type="entry name" value="Multiheme cytochromes"/>
    <property type="match status" value="1"/>
</dbReference>
<gene>
    <name evidence="6" type="ORF">CR164_07400</name>
</gene>
<dbReference type="PROSITE" id="PS50005">
    <property type="entry name" value="TPR"/>
    <property type="match status" value="2"/>
</dbReference>
<dbReference type="InterPro" id="IPR010177">
    <property type="entry name" value="Paired_CXXCH_1"/>
</dbReference>
<dbReference type="Gene3D" id="1.10.1130.10">
    <property type="entry name" value="Flavocytochrome C3, Chain A"/>
    <property type="match status" value="2"/>
</dbReference>
<keyword evidence="7" id="KW-1185">Reference proteome</keyword>
<dbReference type="PANTHER" id="PTHR35038:SF8">
    <property type="entry name" value="C-TYPE POLYHEME CYTOCHROME OMCC"/>
    <property type="match status" value="1"/>
</dbReference>
<dbReference type="Proteomes" id="UP000246278">
    <property type="component" value="Unassembled WGS sequence"/>
</dbReference>
<dbReference type="InterPro" id="IPR016024">
    <property type="entry name" value="ARM-type_fold"/>
</dbReference>
<feature type="repeat" description="TPR" evidence="2">
    <location>
        <begin position="581"/>
        <end position="614"/>
    </location>
</feature>
<proteinExistence type="predicted"/>
<evidence type="ECO:0000256" key="2">
    <source>
        <dbReference type="PROSITE-ProRule" id="PRU00339"/>
    </source>
</evidence>
<dbReference type="InterPro" id="IPR023155">
    <property type="entry name" value="Cyt_c-552/4"/>
</dbReference>
<dbReference type="InterPro" id="IPR036280">
    <property type="entry name" value="Multihaem_cyt_sf"/>
</dbReference>
<keyword evidence="2" id="KW-0802">TPR repeat</keyword>
<dbReference type="Pfam" id="PF13432">
    <property type="entry name" value="TPR_16"/>
    <property type="match status" value="2"/>
</dbReference>
<feature type="transmembrane region" description="Helical" evidence="3">
    <location>
        <begin position="16"/>
        <end position="36"/>
    </location>
</feature>
<feature type="domain" description="Cytochrome c-552/4" evidence="5">
    <location>
        <begin position="187"/>
        <end position="227"/>
    </location>
</feature>
<sequence length="761" mass="87457">MPSTDKKQSKAGTRSWKFAVVITFAVLFAAVVLYVANEQYRFLASVEEDPGFVGSSACRKCHQEAYHDWQGSHHDKAMDIATESTVLGDFDDVQFTDPFNGVTSRFFKEGSSFFVETEGPDGTLDTFQVTHTFGFFPLQQYLIPFPGGKLQCLNIAWDSRENKWYRLPPYEIAGHDDWLHWTKSGQNWNSMCAECHSTRLEKKYDSETNSYATTWFEIDVGCEACHGPGSEHVKWANAPFWARDKERNYGLKVNSSEVTNKQQIAMCASCHSRRYQLGDNFHDEGDILDKMVPSLLDEGLYYPDGQILEEVYVYGSFVQSKMYMEGVQCSDCHNVHSLKLRKEKNDLCLQCHRKEQYETPSHHFHKLEHEGKPNDGAQCIKCHMPGRTYMGNDYRLDHSFRIPRPDLSLSIGTPNSCSASGCHSDKSIEWVNQHYTKWYGEKKGVHYGEVFAGVQEGADQRENLYQLAQDEILPEIVRATALSLLRNYPGSKTTEVFIQALQSPHALLRYVGVRNLGYLPEGEKLRFLVPRLYDKVKAVRMEAALVLASVSESAIEKDDKEQFFVALEEYREAMIYNSDFAPQRYNLGNLAMALREPEKAIAYYSAALEIDKQFYPAKVNLAMQYNQLGENKKAAQLLREVVQERPEQYAISYSLGLLLAEIEEYEEAAVYLGRAADGMPEYSRVRYNQGLVFLKMRQWEKAEKALMQVIETDPLNREYFWTLANFYLDTGEIEKAKDFARYLLQRVPVHRDAEELLRKLQ</sequence>
<reference evidence="7" key="1">
    <citation type="submission" date="2017-10" db="EMBL/GenBank/DDBJ databases">
        <authorList>
            <person name="Gaisin V.A."/>
            <person name="Rysina M.S."/>
            <person name="Grouzdev D.S."/>
        </authorList>
    </citation>
    <scope>NUCLEOTIDE SEQUENCE [LARGE SCALE GENOMIC DNA]</scope>
    <source>
        <strain evidence="7">V1</strain>
    </source>
</reference>
<keyword evidence="1" id="KW-0732">Signal</keyword>
<accession>A0A317T9N6</accession>
<dbReference type="Gene3D" id="1.25.40.10">
    <property type="entry name" value="Tetratricopeptide repeat domain"/>
    <property type="match status" value="2"/>
</dbReference>
<dbReference type="PANTHER" id="PTHR35038">
    <property type="entry name" value="DISSIMILATORY SULFITE REDUCTASE SIRA"/>
    <property type="match status" value="1"/>
</dbReference>
<evidence type="ECO:0000256" key="1">
    <source>
        <dbReference type="ARBA" id="ARBA00022729"/>
    </source>
</evidence>
<organism evidence="6 7">
    <name type="scientific">Prosthecochloris marina</name>
    <dbReference type="NCBI Taxonomy" id="2017681"/>
    <lineage>
        <taxon>Bacteria</taxon>
        <taxon>Pseudomonadati</taxon>
        <taxon>Chlorobiota</taxon>
        <taxon>Chlorobiia</taxon>
        <taxon>Chlorobiales</taxon>
        <taxon>Chlorobiaceae</taxon>
        <taxon>Prosthecochloris</taxon>
    </lineage>
</organism>
<dbReference type="SUPFAM" id="SSF48371">
    <property type="entry name" value="ARM repeat"/>
    <property type="match status" value="1"/>
</dbReference>
<evidence type="ECO:0000313" key="7">
    <source>
        <dbReference type="Proteomes" id="UP000246278"/>
    </source>
</evidence>
<feature type="repeat" description="TPR" evidence="2">
    <location>
        <begin position="683"/>
        <end position="716"/>
    </location>
</feature>
<keyword evidence="3" id="KW-0472">Membrane</keyword>
<dbReference type="Pfam" id="PF13435">
    <property type="entry name" value="Cytochrome_C554"/>
    <property type="match status" value="2"/>
</dbReference>
<dbReference type="EMBL" id="PDNZ01000004">
    <property type="protein sequence ID" value="PWW82151.1"/>
    <property type="molecule type" value="Genomic_DNA"/>
</dbReference>
<dbReference type="RefSeq" id="WP_110023284.1">
    <property type="nucleotide sequence ID" value="NZ_PDNZ01000004.1"/>
</dbReference>
<evidence type="ECO:0000313" key="6">
    <source>
        <dbReference type="EMBL" id="PWW82151.1"/>
    </source>
</evidence>
<dbReference type="InterPro" id="IPR051829">
    <property type="entry name" value="Multiheme_Cytochr_ET"/>
</dbReference>
<dbReference type="SUPFAM" id="SSF48452">
    <property type="entry name" value="TPR-like"/>
    <property type="match status" value="1"/>
</dbReference>
<evidence type="ECO:0000256" key="3">
    <source>
        <dbReference type="SAM" id="Phobius"/>
    </source>
</evidence>
<dbReference type="InterPro" id="IPR011990">
    <property type="entry name" value="TPR-like_helical_dom_sf"/>
</dbReference>
<keyword evidence="3" id="KW-0812">Transmembrane</keyword>
<dbReference type="Gene3D" id="1.25.10.10">
    <property type="entry name" value="Leucine-rich Repeat Variant"/>
    <property type="match status" value="1"/>
</dbReference>
<dbReference type="Pfam" id="PF09699">
    <property type="entry name" value="Paired_CXXCH_1"/>
    <property type="match status" value="1"/>
</dbReference>
<name>A0A317T9N6_9CHLB</name>